<dbReference type="InterPro" id="IPR046032">
    <property type="entry name" value="DUF5990"/>
</dbReference>
<comment type="caution">
    <text evidence="1">The sequence shown here is derived from an EMBL/GenBank/DDBJ whole genome shotgun (WGS) entry which is preliminary data.</text>
</comment>
<protein>
    <recommendedName>
        <fullName evidence="3">Monooxygenase</fullName>
    </recommendedName>
</protein>
<dbReference type="Pfam" id="PF19452">
    <property type="entry name" value="DUF5990"/>
    <property type="match status" value="1"/>
</dbReference>
<gene>
    <name evidence="1" type="ORF">Pka01_53520</name>
</gene>
<organism evidence="1 2">
    <name type="scientific">Planotetraspora kaengkrachanensis</name>
    <dbReference type="NCBI Taxonomy" id="575193"/>
    <lineage>
        <taxon>Bacteria</taxon>
        <taxon>Bacillati</taxon>
        <taxon>Actinomycetota</taxon>
        <taxon>Actinomycetes</taxon>
        <taxon>Streptosporangiales</taxon>
        <taxon>Streptosporangiaceae</taxon>
        <taxon>Planotetraspora</taxon>
    </lineage>
</organism>
<keyword evidence="2" id="KW-1185">Reference proteome</keyword>
<reference evidence="1 2" key="1">
    <citation type="submission" date="2021-01" db="EMBL/GenBank/DDBJ databases">
        <title>Whole genome shotgun sequence of Planotetraspora kaengkrachanensis NBRC 104272.</title>
        <authorList>
            <person name="Komaki H."/>
            <person name="Tamura T."/>
        </authorList>
    </citation>
    <scope>NUCLEOTIDE SEQUENCE [LARGE SCALE GENOMIC DNA]</scope>
    <source>
        <strain evidence="1 2">NBRC 104272</strain>
    </source>
</reference>
<proteinExistence type="predicted"/>
<accession>A0A8J3V7K7</accession>
<sequence length="151" mass="15766">MRIHIEATNLPGRSCPPGAGFPGYDGIHVGVQGRVRRDELLGLHPGDAASAAWTLECTAVATADGTDFRGAQIQGRPGGRFIYLAWGSVDGAGVFTMFRRAKLMLDAVDPATAEAAVRTGRLVARLGLTDGKGEPLCAAVRPPLIEWSAGA</sequence>
<dbReference type="AlphaFoldDB" id="A0A8J3V7K7"/>
<dbReference type="RefSeq" id="WP_203885578.1">
    <property type="nucleotide sequence ID" value="NZ_BAABHH010000003.1"/>
</dbReference>
<dbReference type="Proteomes" id="UP000630097">
    <property type="component" value="Unassembled WGS sequence"/>
</dbReference>
<name>A0A8J3V7K7_9ACTN</name>
<evidence type="ECO:0000313" key="1">
    <source>
        <dbReference type="EMBL" id="GIG82225.1"/>
    </source>
</evidence>
<dbReference type="EMBL" id="BONV01000028">
    <property type="protein sequence ID" value="GIG82225.1"/>
    <property type="molecule type" value="Genomic_DNA"/>
</dbReference>
<evidence type="ECO:0000313" key="2">
    <source>
        <dbReference type="Proteomes" id="UP000630097"/>
    </source>
</evidence>
<evidence type="ECO:0008006" key="3">
    <source>
        <dbReference type="Google" id="ProtNLM"/>
    </source>
</evidence>